<keyword evidence="1" id="KW-1133">Transmembrane helix</keyword>
<gene>
    <name evidence="3" type="ORF">ARMA_0403</name>
    <name evidence="4" type="ORF">SE16_09305</name>
</gene>
<accession>A0A0M9UBP1</accession>
<dbReference type="EMBL" id="BBZA01000023">
    <property type="protein sequence ID" value="GAP61980.1"/>
    <property type="molecule type" value="Genomic_DNA"/>
</dbReference>
<dbReference type="AlphaFoldDB" id="A0A0M9UBP1"/>
<feature type="transmembrane region" description="Helical" evidence="1">
    <location>
        <begin position="16"/>
        <end position="36"/>
    </location>
</feature>
<reference evidence="4 6" key="2">
    <citation type="submission" date="2015-07" db="EMBL/GenBank/DDBJ databases">
        <title>Whole genome sequence of Ardenticatena maritima DSM 23922.</title>
        <authorList>
            <person name="Hemp J."/>
            <person name="Ward L.M."/>
            <person name="Pace L.A."/>
            <person name="Fischer W.W."/>
        </authorList>
    </citation>
    <scope>NUCLEOTIDE SEQUENCE [LARGE SCALE GENOMIC DNA]</scope>
    <source>
        <strain evidence="4 6">110S</strain>
    </source>
</reference>
<dbReference type="Proteomes" id="UP000037784">
    <property type="component" value="Unassembled WGS sequence"/>
</dbReference>
<dbReference type="PROSITE" id="PS50965">
    <property type="entry name" value="NERD"/>
    <property type="match status" value="1"/>
</dbReference>
<evidence type="ECO:0000256" key="1">
    <source>
        <dbReference type="SAM" id="Phobius"/>
    </source>
</evidence>
<evidence type="ECO:0000313" key="4">
    <source>
        <dbReference type="EMBL" id="KPL87766.1"/>
    </source>
</evidence>
<dbReference type="EMBL" id="LGKN01000005">
    <property type="protein sequence ID" value="KPL87766.1"/>
    <property type="molecule type" value="Genomic_DNA"/>
</dbReference>
<dbReference type="STRING" id="872965.SE16_09305"/>
<dbReference type="InterPro" id="IPR011528">
    <property type="entry name" value="NERD"/>
</dbReference>
<dbReference type="Pfam" id="PF08378">
    <property type="entry name" value="NERD"/>
    <property type="match status" value="1"/>
</dbReference>
<dbReference type="OrthoDB" id="156395at2"/>
<keyword evidence="1" id="KW-0812">Transmembrane</keyword>
<feature type="domain" description="NERD" evidence="2">
    <location>
        <begin position="54"/>
        <end position="180"/>
    </location>
</feature>
<sequence>MKVYTNAPRLKRYQRIATITLFGGMAVLALSIILSFRPQYVNIAWLLAFVGLGIATIGSYYVNRWLRRPMPDEVLAQVLKRLDKRHVLYNYFEPVRHLLLTPSGLVVLHARRYEGKAECVDGQWRGKRGIWRIYTRGLTAENLGNPTAEARQAVEAVREWLRRRNPEIADAVDVDAVVVFINPDAVELRMTGECGDVPVVFPKQVRAVLNKQVLPKMRTLNGQTYMALKETLDQAFNVHMLENLGEEA</sequence>
<dbReference type="RefSeq" id="WP_054491906.1">
    <property type="nucleotide sequence ID" value="NZ_BBZA01000023.1"/>
</dbReference>
<dbReference type="Proteomes" id="UP000050502">
    <property type="component" value="Unassembled WGS sequence"/>
</dbReference>
<evidence type="ECO:0000313" key="6">
    <source>
        <dbReference type="Proteomes" id="UP000050502"/>
    </source>
</evidence>
<protein>
    <recommendedName>
        <fullName evidence="2">NERD domain-containing protein</fullName>
    </recommendedName>
</protein>
<evidence type="ECO:0000313" key="3">
    <source>
        <dbReference type="EMBL" id="GAP61980.1"/>
    </source>
</evidence>
<reference evidence="5" key="3">
    <citation type="submission" date="2015-08" db="EMBL/GenBank/DDBJ databases">
        <title>Draft Genome Sequence of a Heterotrophic Facultative Anaerobic Bacterium Ardenticatena maritima Strain 110S.</title>
        <authorList>
            <person name="Kawaichi S."/>
            <person name="Yoshida T."/>
            <person name="Sako Y."/>
            <person name="Nakamura R."/>
        </authorList>
    </citation>
    <scope>NUCLEOTIDE SEQUENCE [LARGE SCALE GENOMIC DNA]</scope>
    <source>
        <strain evidence="5">110S</strain>
    </source>
</reference>
<reference evidence="3" key="1">
    <citation type="journal article" date="2015" name="Genome Announc.">
        <title>Draft Genome Sequence of a Heterotrophic Facultative Anaerobic Thermophilic Bacterium, Ardenticatena maritima Strain 110ST.</title>
        <authorList>
            <person name="Kawaichi S."/>
            <person name="Yoshida T."/>
            <person name="Sako Y."/>
            <person name="Nakamura R."/>
        </authorList>
    </citation>
    <scope>NUCLEOTIDE SEQUENCE [LARGE SCALE GENOMIC DNA]</scope>
    <source>
        <strain evidence="3">110S</strain>
    </source>
</reference>
<organism evidence="3 5">
    <name type="scientific">Ardenticatena maritima</name>
    <dbReference type="NCBI Taxonomy" id="872965"/>
    <lineage>
        <taxon>Bacteria</taxon>
        <taxon>Bacillati</taxon>
        <taxon>Chloroflexota</taxon>
        <taxon>Ardenticatenia</taxon>
        <taxon>Ardenticatenales</taxon>
        <taxon>Ardenticatenaceae</taxon>
        <taxon>Ardenticatena</taxon>
    </lineage>
</organism>
<name>A0A0M9UBP1_9CHLR</name>
<comment type="caution">
    <text evidence="3">The sequence shown here is derived from an EMBL/GenBank/DDBJ whole genome shotgun (WGS) entry which is preliminary data.</text>
</comment>
<keyword evidence="5" id="KW-1185">Reference proteome</keyword>
<proteinExistence type="predicted"/>
<keyword evidence="1" id="KW-0472">Membrane</keyword>
<evidence type="ECO:0000313" key="5">
    <source>
        <dbReference type="Proteomes" id="UP000037784"/>
    </source>
</evidence>
<evidence type="ECO:0000259" key="2">
    <source>
        <dbReference type="PROSITE" id="PS50965"/>
    </source>
</evidence>
<feature type="transmembrane region" description="Helical" evidence="1">
    <location>
        <begin position="42"/>
        <end position="62"/>
    </location>
</feature>